<comment type="caution">
    <text evidence="1">The sequence shown here is derived from an EMBL/GenBank/DDBJ whole genome shotgun (WGS) entry which is preliminary data.</text>
</comment>
<dbReference type="EMBL" id="CM055105">
    <property type="protein sequence ID" value="KAJ7530926.1"/>
    <property type="molecule type" value="Genomic_DNA"/>
</dbReference>
<gene>
    <name evidence="1" type="ORF">O6H91_14G025100</name>
</gene>
<organism evidence="1 2">
    <name type="scientific">Diphasiastrum complanatum</name>
    <name type="common">Issler's clubmoss</name>
    <name type="synonym">Lycopodium complanatum</name>
    <dbReference type="NCBI Taxonomy" id="34168"/>
    <lineage>
        <taxon>Eukaryota</taxon>
        <taxon>Viridiplantae</taxon>
        <taxon>Streptophyta</taxon>
        <taxon>Embryophyta</taxon>
        <taxon>Tracheophyta</taxon>
        <taxon>Lycopodiopsida</taxon>
        <taxon>Lycopodiales</taxon>
        <taxon>Lycopodiaceae</taxon>
        <taxon>Lycopodioideae</taxon>
        <taxon>Diphasiastrum</taxon>
    </lineage>
</organism>
<evidence type="ECO:0000313" key="1">
    <source>
        <dbReference type="EMBL" id="KAJ7530926.1"/>
    </source>
</evidence>
<evidence type="ECO:0000313" key="2">
    <source>
        <dbReference type="Proteomes" id="UP001162992"/>
    </source>
</evidence>
<sequence>MASLRVAGFGNTTLVLVVLLMLSIAALEDGMVFAAKPDCNQFQLLTCIGSAGGPPKDDCCQAIRRVLDPRCVCTRSTQANVQVLLPIAKSCRVQLDVSHCH</sequence>
<accession>A0ACC2BMF0</accession>
<name>A0ACC2BMF0_DIPCM</name>
<keyword evidence="2" id="KW-1185">Reference proteome</keyword>
<dbReference type="Proteomes" id="UP001162992">
    <property type="component" value="Chromosome 14"/>
</dbReference>
<proteinExistence type="predicted"/>
<reference evidence="2" key="1">
    <citation type="journal article" date="2024" name="Proc. Natl. Acad. Sci. U.S.A.">
        <title>Extraordinary preservation of gene collinearity over three hundred million years revealed in homosporous lycophytes.</title>
        <authorList>
            <person name="Li C."/>
            <person name="Wickell D."/>
            <person name="Kuo L.Y."/>
            <person name="Chen X."/>
            <person name="Nie B."/>
            <person name="Liao X."/>
            <person name="Peng D."/>
            <person name="Ji J."/>
            <person name="Jenkins J."/>
            <person name="Williams M."/>
            <person name="Shu S."/>
            <person name="Plott C."/>
            <person name="Barry K."/>
            <person name="Rajasekar S."/>
            <person name="Grimwood J."/>
            <person name="Han X."/>
            <person name="Sun S."/>
            <person name="Hou Z."/>
            <person name="He W."/>
            <person name="Dai G."/>
            <person name="Sun C."/>
            <person name="Schmutz J."/>
            <person name="Leebens-Mack J.H."/>
            <person name="Li F.W."/>
            <person name="Wang L."/>
        </authorList>
    </citation>
    <scope>NUCLEOTIDE SEQUENCE [LARGE SCALE GENOMIC DNA]</scope>
    <source>
        <strain evidence="2">cv. PW_Plant_1</strain>
    </source>
</reference>
<protein>
    <submittedName>
        <fullName evidence="1">Uncharacterized protein</fullName>
    </submittedName>
</protein>